<reference evidence="20" key="1">
    <citation type="submission" date="2015-02" db="EMBL/GenBank/DDBJ databases">
        <title>Genome sequencing for Strongylocentrotus purpuratus.</title>
        <authorList>
            <person name="Murali S."/>
            <person name="Liu Y."/>
            <person name="Vee V."/>
            <person name="English A."/>
            <person name="Wang M."/>
            <person name="Skinner E."/>
            <person name="Han Y."/>
            <person name="Muzny D.M."/>
            <person name="Worley K.C."/>
            <person name="Gibbs R.A."/>
        </authorList>
    </citation>
    <scope>NUCLEOTIDE SEQUENCE</scope>
</reference>
<evidence type="ECO:0000256" key="10">
    <source>
        <dbReference type="ARBA" id="ARBA00023157"/>
    </source>
</evidence>
<feature type="compositionally biased region" description="Basic and acidic residues" evidence="16">
    <location>
        <begin position="424"/>
        <end position="436"/>
    </location>
</feature>
<dbReference type="FunFam" id="1.20.1070.10:FF:000718">
    <property type="entry name" value="Uncharacterized protein"/>
    <property type="match status" value="1"/>
</dbReference>
<dbReference type="CDD" id="cd00637">
    <property type="entry name" value="7tm_classA_rhodopsin-like"/>
    <property type="match status" value="2"/>
</dbReference>
<dbReference type="Pfam" id="PF00001">
    <property type="entry name" value="7tm_1"/>
    <property type="match status" value="1"/>
</dbReference>
<dbReference type="PANTHER" id="PTHR22752">
    <property type="entry name" value="G PROTEIN-COUPLED RECEPTOR"/>
    <property type="match status" value="1"/>
</dbReference>
<dbReference type="PROSITE" id="PS00237">
    <property type="entry name" value="G_PROTEIN_RECEP_F1_1"/>
    <property type="match status" value="1"/>
</dbReference>
<dbReference type="OMA" id="TEFAIMD"/>
<evidence type="ECO:0000256" key="13">
    <source>
        <dbReference type="ARBA" id="ARBA00023224"/>
    </source>
</evidence>
<dbReference type="InterPro" id="IPR000276">
    <property type="entry name" value="GPCR_Rhodpsn"/>
</dbReference>
<comment type="similarity">
    <text evidence="15">Belongs to the G-protein coupled receptor 1 family.</text>
</comment>
<keyword evidence="10" id="KW-1015">Disulfide bond</keyword>
<evidence type="ECO:0000259" key="18">
    <source>
        <dbReference type="PROSITE" id="PS50262"/>
    </source>
</evidence>
<sequence length="548" mass="60967">MSQLTSTSAISTEFAIMDGYIFETNMTNATTDEPLHERDSPEGITEAATLIVIMIASFFANILAMTQILTSKKLRKIHHNLLIVNLNVIDLGITVFSMTFSVAAIFDDGYLLKKNPIVCTINGFCAITCSVGNFTNVMCIAVDRYISIVWSTRFPASRRRVYFMIAFVWVVSITITLPPTVGFISYFVYTDKTHHCSPSWQDYSYYIIWFTVIFGVTVPVMIISYACIIYHIRQSDRQLRVYDGMKTSANISKQLSGSKGSGSLQSSQNLGSNTCRDSHRCRLPHPAVNAQPAHLGKHNSDGASEASLNRGFQGDGLDLHKIVMDENEAGITDLHKIVIDENEAGITDLHEIVLDENEAGRMAPRLFVISGRRCSLSTTQSLPIFGPSKKESDSKTQDASQSNSQRETCSTHSRSRAVSCPVENGEHARGHKDSDHRVHLDNALNKLSARKLSVDKRVAVTGAMLILTTIFCWAPYCIVHFPNFPEVSHSVAAATMWIAYANSMMDPLVYVFMNRKESTIQHLSSILTTFCEVPRKTWGRLCGKGTDW</sequence>
<dbReference type="OrthoDB" id="10070371at2759"/>
<feature type="compositionally biased region" description="Low complexity" evidence="16">
    <location>
        <begin position="253"/>
        <end position="273"/>
    </location>
</feature>
<proteinExistence type="inferred from homology"/>
<feature type="region of interest" description="Disordered" evidence="16">
    <location>
        <begin position="253"/>
        <end position="276"/>
    </location>
</feature>
<dbReference type="GO" id="GO:0004930">
    <property type="term" value="F:G protein-coupled receptor activity"/>
    <property type="evidence" value="ECO:0000318"/>
    <property type="project" value="GO_Central"/>
</dbReference>
<dbReference type="GO" id="GO:0007186">
    <property type="term" value="P:G protein-coupled receptor signaling pathway"/>
    <property type="evidence" value="ECO:0000318"/>
    <property type="project" value="GO_Central"/>
</dbReference>
<dbReference type="SUPFAM" id="SSF81321">
    <property type="entry name" value="Family A G protein-coupled receptor-like"/>
    <property type="match status" value="1"/>
</dbReference>
<reference evidence="19" key="2">
    <citation type="submission" date="2021-01" db="UniProtKB">
        <authorList>
            <consortium name="EnsemblMetazoa"/>
        </authorList>
    </citation>
    <scope>IDENTIFICATION</scope>
</reference>
<feature type="compositionally biased region" description="Polar residues" evidence="16">
    <location>
        <begin position="397"/>
        <end position="412"/>
    </location>
</feature>
<keyword evidence="8" id="KW-0969">Cilium</keyword>
<feature type="domain" description="G-protein coupled receptors family 1 profile" evidence="18">
    <location>
        <begin position="60"/>
        <end position="510"/>
    </location>
</feature>
<evidence type="ECO:0000256" key="15">
    <source>
        <dbReference type="RuleBase" id="RU000688"/>
    </source>
</evidence>
<evidence type="ECO:0000256" key="11">
    <source>
        <dbReference type="ARBA" id="ARBA00023170"/>
    </source>
</evidence>
<dbReference type="RefSeq" id="XP_011661560.2">
    <property type="nucleotide sequence ID" value="XM_011663258.2"/>
</dbReference>
<keyword evidence="6 17" id="KW-1133">Transmembrane helix</keyword>
<comment type="subcellular location">
    <subcellularLocation>
        <location evidence="2">Cell membrane</location>
        <topology evidence="2">Multi-pass membrane protein</topology>
    </subcellularLocation>
    <subcellularLocation>
        <location evidence="1">Cell projection</location>
        <location evidence="1">Cilium membrane</location>
    </subcellularLocation>
</comment>
<dbReference type="PROSITE" id="PS50262">
    <property type="entry name" value="G_PROTEIN_RECEP_F1_2"/>
    <property type="match status" value="1"/>
</dbReference>
<evidence type="ECO:0000313" key="19">
    <source>
        <dbReference type="EnsemblMetazoa" id="XP_011661560"/>
    </source>
</evidence>
<keyword evidence="9 17" id="KW-0472">Membrane</keyword>
<feature type="region of interest" description="Disordered" evidence="16">
    <location>
        <begin position="289"/>
        <end position="309"/>
    </location>
</feature>
<dbReference type="PRINTS" id="PR00237">
    <property type="entry name" value="GPCRRHODOPSN"/>
</dbReference>
<dbReference type="GO" id="GO:0005886">
    <property type="term" value="C:plasma membrane"/>
    <property type="evidence" value="ECO:0000318"/>
    <property type="project" value="GO_Central"/>
</dbReference>
<feature type="transmembrane region" description="Helical" evidence="17">
    <location>
        <begin position="81"/>
        <end position="106"/>
    </location>
</feature>
<accession>A0A7M7LSI3</accession>
<dbReference type="GO" id="GO:0060170">
    <property type="term" value="C:ciliary membrane"/>
    <property type="evidence" value="ECO:0007669"/>
    <property type="project" value="UniProtKB-SubCell"/>
</dbReference>
<feature type="region of interest" description="Disordered" evidence="16">
    <location>
        <begin position="380"/>
        <end position="436"/>
    </location>
</feature>
<evidence type="ECO:0000256" key="8">
    <source>
        <dbReference type="ARBA" id="ARBA00023069"/>
    </source>
</evidence>
<keyword evidence="5 15" id="KW-0812">Transmembrane</keyword>
<evidence type="ECO:0000256" key="2">
    <source>
        <dbReference type="ARBA" id="ARBA00004651"/>
    </source>
</evidence>
<keyword evidence="7 15" id="KW-0297">G-protein coupled receptor</keyword>
<name>A0A7M7LSI3_STRPU</name>
<dbReference type="PANTHER" id="PTHR22752:SF10">
    <property type="entry name" value="G-PROTEIN COUPLED RECEPTOR 161"/>
    <property type="match status" value="1"/>
</dbReference>
<dbReference type="GO" id="GO:0032870">
    <property type="term" value="P:cellular response to hormone stimulus"/>
    <property type="evidence" value="ECO:0000318"/>
    <property type="project" value="GO_Central"/>
</dbReference>
<evidence type="ECO:0000313" key="20">
    <source>
        <dbReference type="Proteomes" id="UP000007110"/>
    </source>
</evidence>
<keyword evidence="12" id="KW-0325">Glycoprotein</keyword>
<protein>
    <recommendedName>
        <fullName evidence="18">G-protein coupled receptors family 1 profile domain-containing protein</fullName>
    </recommendedName>
</protein>
<evidence type="ECO:0000256" key="9">
    <source>
        <dbReference type="ARBA" id="ARBA00023136"/>
    </source>
</evidence>
<keyword evidence="14" id="KW-0966">Cell projection</keyword>
<feature type="transmembrane region" description="Helical" evidence="17">
    <location>
        <begin position="493"/>
        <end position="513"/>
    </location>
</feature>
<dbReference type="EnsemblMetazoa" id="XM_011663258">
    <property type="protein sequence ID" value="XP_011661560"/>
    <property type="gene ID" value="LOC763634"/>
</dbReference>
<dbReference type="AlphaFoldDB" id="A0A7M7LSI3"/>
<evidence type="ECO:0000256" key="14">
    <source>
        <dbReference type="ARBA" id="ARBA00023273"/>
    </source>
</evidence>
<dbReference type="InterPro" id="IPR017452">
    <property type="entry name" value="GPCR_Rhodpsn_7TM"/>
</dbReference>
<dbReference type="InParanoid" id="A0A7M7LSI3"/>
<keyword evidence="11 15" id="KW-0675">Receptor</keyword>
<evidence type="ECO:0000256" key="5">
    <source>
        <dbReference type="ARBA" id="ARBA00022692"/>
    </source>
</evidence>
<dbReference type="GeneID" id="763634"/>
<evidence type="ECO:0000256" key="4">
    <source>
        <dbReference type="ARBA" id="ARBA00022475"/>
    </source>
</evidence>
<feature type="transmembrane region" description="Helical" evidence="17">
    <location>
        <begin position="121"/>
        <end position="142"/>
    </location>
</feature>
<keyword evidence="13 15" id="KW-0807">Transducer</keyword>
<evidence type="ECO:0000256" key="16">
    <source>
        <dbReference type="SAM" id="MobiDB-lite"/>
    </source>
</evidence>
<feature type="transmembrane region" description="Helical" evidence="17">
    <location>
        <begin position="162"/>
        <end position="187"/>
    </location>
</feature>
<feature type="transmembrane region" description="Helical" evidence="17">
    <location>
        <begin position="47"/>
        <end position="69"/>
    </location>
</feature>
<evidence type="ECO:0000256" key="1">
    <source>
        <dbReference type="ARBA" id="ARBA00004309"/>
    </source>
</evidence>
<dbReference type="Proteomes" id="UP000007110">
    <property type="component" value="Unassembled WGS sequence"/>
</dbReference>
<keyword evidence="3" id="KW-0217">Developmental protein</keyword>
<evidence type="ECO:0000256" key="12">
    <source>
        <dbReference type="ARBA" id="ARBA00023180"/>
    </source>
</evidence>
<dbReference type="Gene3D" id="1.20.1070.10">
    <property type="entry name" value="Rhodopsin 7-helix transmembrane proteins"/>
    <property type="match status" value="2"/>
</dbReference>
<feature type="transmembrane region" description="Helical" evidence="17">
    <location>
        <begin position="207"/>
        <end position="230"/>
    </location>
</feature>
<evidence type="ECO:0000256" key="6">
    <source>
        <dbReference type="ARBA" id="ARBA00022989"/>
    </source>
</evidence>
<evidence type="ECO:0000256" key="3">
    <source>
        <dbReference type="ARBA" id="ARBA00022473"/>
    </source>
</evidence>
<dbReference type="FunFam" id="1.20.1070.10:FF:000567">
    <property type="entry name" value="Uncharacterized protein"/>
    <property type="match status" value="1"/>
</dbReference>
<evidence type="ECO:0000256" key="17">
    <source>
        <dbReference type="SAM" id="Phobius"/>
    </source>
</evidence>
<keyword evidence="4" id="KW-1003">Cell membrane</keyword>
<keyword evidence="20" id="KW-1185">Reference proteome</keyword>
<organism evidence="19 20">
    <name type="scientific">Strongylocentrotus purpuratus</name>
    <name type="common">Purple sea urchin</name>
    <dbReference type="NCBI Taxonomy" id="7668"/>
    <lineage>
        <taxon>Eukaryota</taxon>
        <taxon>Metazoa</taxon>
        <taxon>Echinodermata</taxon>
        <taxon>Eleutherozoa</taxon>
        <taxon>Echinozoa</taxon>
        <taxon>Echinoidea</taxon>
        <taxon>Euechinoidea</taxon>
        <taxon>Echinacea</taxon>
        <taxon>Camarodonta</taxon>
        <taxon>Echinidea</taxon>
        <taxon>Strongylocentrotidae</taxon>
        <taxon>Strongylocentrotus</taxon>
    </lineage>
</organism>
<evidence type="ECO:0000256" key="7">
    <source>
        <dbReference type="ARBA" id="ARBA00023040"/>
    </source>
</evidence>
<feature type="transmembrane region" description="Helical" evidence="17">
    <location>
        <begin position="458"/>
        <end position="481"/>
    </location>
</feature>